<sequence>MTERDQVIQNLRDLASPENKENDLDAIQIRASALVARLKALNRAANLATRTQKDATAVARQEMDQSYLGLQNLLYEKRHLEREIEKCRQFASVYQDVPLYSLDEFQALAPEEARTQEVMQDEHQLMLNRLSFELAERQRLAQRRKELLQAKEELMKESKQKNVTLDSVKLQIDTLVKANCFGDTKEGQRTRSTITSVRHCHVNNLANILEKHYMLKDTFDDKAYSTHPRRQWDIGPLYVKKIGGRGWDWTLEWTG</sequence>
<dbReference type="PANTHER" id="PTHR13375:SF3">
    <property type="entry name" value="THO COMPLEX SUBUNIT 5 HOMOLOG"/>
    <property type="match status" value="1"/>
</dbReference>
<proteinExistence type="inferred from homology"/>
<name>A0AAW0DG72_9AGAR</name>
<reference evidence="4 5" key="1">
    <citation type="submission" date="2024-01" db="EMBL/GenBank/DDBJ databases">
        <title>A draft genome for a cacao thread blight-causing isolate of Paramarasmius palmivorus.</title>
        <authorList>
            <person name="Baruah I.K."/>
            <person name="Bukari Y."/>
            <person name="Amoako-Attah I."/>
            <person name="Meinhardt L.W."/>
            <person name="Bailey B.A."/>
            <person name="Cohen S.P."/>
        </authorList>
    </citation>
    <scope>NUCLEOTIDE SEQUENCE [LARGE SCALE GENOMIC DNA]</scope>
    <source>
        <strain evidence="4 5">GH-12</strain>
    </source>
</reference>
<evidence type="ECO:0000313" key="4">
    <source>
        <dbReference type="EMBL" id="KAK7049506.1"/>
    </source>
</evidence>
<keyword evidence="3" id="KW-0539">Nucleus</keyword>
<dbReference type="PANTHER" id="PTHR13375">
    <property type="entry name" value="FMS INTERACTING PROTEIN"/>
    <property type="match status" value="1"/>
</dbReference>
<dbReference type="GO" id="GO:0000445">
    <property type="term" value="C:THO complex part of transcription export complex"/>
    <property type="evidence" value="ECO:0007669"/>
    <property type="project" value="TreeGrafter"/>
</dbReference>
<comment type="similarity">
    <text evidence="2">Belongs to the THOC5 family.</text>
</comment>
<comment type="caution">
    <text evidence="4">The sequence shown here is derived from an EMBL/GenBank/DDBJ whole genome shotgun (WGS) entry which is preliminary data.</text>
</comment>
<protein>
    <submittedName>
        <fullName evidence="4">Uncharacterized protein</fullName>
    </submittedName>
</protein>
<keyword evidence="5" id="KW-1185">Reference proteome</keyword>
<dbReference type="EMBL" id="JAYKXP010000016">
    <property type="protein sequence ID" value="KAK7049506.1"/>
    <property type="molecule type" value="Genomic_DNA"/>
</dbReference>
<evidence type="ECO:0000313" key="5">
    <source>
        <dbReference type="Proteomes" id="UP001383192"/>
    </source>
</evidence>
<dbReference type="Proteomes" id="UP001383192">
    <property type="component" value="Unassembled WGS sequence"/>
</dbReference>
<evidence type="ECO:0000256" key="3">
    <source>
        <dbReference type="ARBA" id="ARBA00023242"/>
    </source>
</evidence>
<organism evidence="4 5">
    <name type="scientific">Paramarasmius palmivorus</name>
    <dbReference type="NCBI Taxonomy" id="297713"/>
    <lineage>
        <taxon>Eukaryota</taxon>
        <taxon>Fungi</taxon>
        <taxon>Dikarya</taxon>
        <taxon>Basidiomycota</taxon>
        <taxon>Agaricomycotina</taxon>
        <taxon>Agaricomycetes</taxon>
        <taxon>Agaricomycetidae</taxon>
        <taxon>Agaricales</taxon>
        <taxon>Marasmiineae</taxon>
        <taxon>Marasmiaceae</taxon>
        <taxon>Paramarasmius</taxon>
    </lineage>
</organism>
<dbReference type="GO" id="GO:0003729">
    <property type="term" value="F:mRNA binding"/>
    <property type="evidence" value="ECO:0007669"/>
    <property type="project" value="TreeGrafter"/>
</dbReference>
<evidence type="ECO:0000256" key="2">
    <source>
        <dbReference type="ARBA" id="ARBA00008044"/>
    </source>
</evidence>
<gene>
    <name evidence="4" type="ORF">VNI00_005537</name>
</gene>
<dbReference type="GO" id="GO:0006406">
    <property type="term" value="P:mRNA export from nucleus"/>
    <property type="evidence" value="ECO:0007669"/>
    <property type="project" value="TreeGrafter"/>
</dbReference>
<comment type="subcellular location">
    <subcellularLocation>
        <location evidence="1">Nucleus</location>
    </subcellularLocation>
</comment>
<dbReference type="AlphaFoldDB" id="A0AAW0DG72"/>
<dbReference type="Pfam" id="PF09766">
    <property type="entry name" value="FmiP_Thoc5"/>
    <property type="match status" value="1"/>
</dbReference>
<accession>A0AAW0DG72</accession>
<dbReference type="InterPro" id="IPR019163">
    <property type="entry name" value="THO_Thoc5"/>
</dbReference>
<evidence type="ECO:0000256" key="1">
    <source>
        <dbReference type="ARBA" id="ARBA00004123"/>
    </source>
</evidence>